<accession>A0A0L7R6P7</accession>
<keyword evidence="2" id="KW-1185">Reference proteome</keyword>
<name>A0A0L7R6P7_9HYME</name>
<evidence type="ECO:0000313" key="1">
    <source>
        <dbReference type="EMBL" id="KOC66550.1"/>
    </source>
</evidence>
<gene>
    <name evidence="1" type="ORF">WH47_08943</name>
</gene>
<dbReference type="AlphaFoldDB" id="A0A0L7R6P7"/>
<organism evidence="1 2">
    <name type="scientific">Habropoda laboriosa</name>
    <dbReference type="NCBI Taxonomy" id="597456"/>
    <lineage>
        <taxon>Eukaryota</taxon>
        <taxon>Metazoa</taxon>
        <taxon>Ecdysozoa</taxon>
        <taxon>Arthropoda</taxon>
        <taxon>Hexapoda</taxon>
        <taxon>Insecta</taxon>
        <taxon>Pterygota</taxon>
        <taxon>Neoptera</taxon>
        <taxon>Endopterygota</taxon>
        <taxon>Hymenoptera</taxon>
        <taxon>Apocrita</taxon>
        <taxon>Aculeata</taxon>
        <taxon>Apoidea</taxon>
        <taxon>Anthophila</taxon>
        <taxon>Apidae</taxon>
        <taxon>Habropoda</taxon>
    </lineage>
</organism>
<dbReference type="Proteomes" id="UP000053825">
    <property type="component" value="Unassembled WGS sequence"/>
</dbReference>
<proteinExistence type="predicted"/>
<dbReference type="EMBL" id="KQ414646">
    <property type="protein sequence ID" value="KOC66550.1"/>
    <property type="molecule type" value="Genomic_DNA"/>
</dbReference>
<evidence type="ECO:0000313" key="2">
    <source>
        <dbReference type="Proteomes" id="UP000053825"/>
    </source>
</evidence>
<protein>
    <submittedName>
        <fullName evidence="1">Uncharacterized protein</fullName>
    </submittedName>
</protein>
<sequence length="54" mass="6355">MMLHNVHWQFLQAGSFETTYYYLPLSGSVCVCMWMEKLEDARPPVIYCSTTNVY</sequence>
<reference evidence="1 2" key="1">
    <citation type="submission" date="2015-07" db="EMBL/GenBank/DDBJ databases">
        <title>The genome of Habropoda laboriosa.</title>
        <authorList>
            <person name="Pan H."/>
            <person name="Kapheim K."/>
        </authorList>
    </citation>
    <scope>NUCLEOTIDE SEQUENCE [LARGE SCALE GENOMIC DNA]</scope>
    <source>
        <strain evidence="1">0110345459</strain>
    </source>
</reference>